<dbReference type="RefSeq" id="WP_251261842.1">
    <property type="nucleotide sequence ID" value="NZ_JAMQGP010000006.1"/>
</dbReference>
<gene>
    <name evidence="2" type="ORF">NAF29_12090</name>
</gene>
<feature type="signal peptide" evidence="1">
    <location>
        <begin position="1"/>
        <end position="23"/>
    </location>
</feature>
<reference evidence="2 3" key="1">
    <citation type="journal article" date="2013" name="Antonie Van Leeuwenhoek">
        <title>Echinimonas agarilytica gen. nov., sp. nov., a new gammaproteobacterium isolated from the sea urchin Strongylocentrotus intermedius.</title>
        <authorList>
            <person name="Nedashkovskaya O.I."/>
            <person name="Stenkova A.M."/>
            <person name="Zhukova N.V."/>
            <person name="Van Trappen S."/>
            <person name="Lee J.S."/>
            <person name="Kim S.B."/>
        </authorList>
    </citation>
    <scope>NUCLEOTIDE SEQUENCE [LARGE SCALE GENOMIC DNA]</scope>
    <source>
        <strain evidence="2 3">KMM 6351</strain>
    </source>
</reference>
<organism evidence="2 3">
    <name type="scientific">Echinimonas agarilytica</name>
    <dbReference type="NCBI Taxonomy" id="1215918"/>
    <lineage>
        <taxon>Bacteria</taxon>
        <taxon>Pseudomonadati</taxon>
        <taxon>Pseudomonadota</taxon>
        <taxon>Gammaproteobacteria</taxon>
        <taxon>Alteromonadales</taxon>
        <taxon>Echinimonadaceae</taxon>
        <taxon>Echinimonas</taxon>
    </lineage>
</organism>
<evidence type="ECO:0000313" key="3">
    <source>
        <dbReference type="Proteomes" id="UP001165393"/>
    </source>
</evidence>
<proteinExistence type="predicted"/>
<evidence type="ECO:0008006" key="4">
    <source>
        <dbReference type="Google" id="ProtNLM"/>
    </source>
</evidence>
<sequence>MRYLYKILIAFVAMIASSFHVGAGIYTAEHGWLDTNHACSSNPACQGAGIMEDFSVSYDDLNGQLSFSSTLSEKDGQYSTGFWLVLNGGGMPGGGGHVVGNEDEIAIIYGDLTQGDGALSVYVYDGTNGSDSWKDPNNFIGRYDQDFNVNHVNGPDANDGSTSFEFDIDLAKINSSDGKPNPDNWRGIEFSDDVGIWFHAFNGGVTYSNDGSIDSMNYGNNFGMFDTDHYGTNYSDSPSYSVPEAPTLILFVLGFCGLLLREGNRQPLQSS</sequence>
<evidence type="ECO:0000313" key="2">
    <source>
        <dbReference type="EMBL" id="MCM2680407.1"/>
    </source>
</evidence>
<dbReference type="AlphaFoldDB" id="A0AA42B801"/>
<feature type="chain" id="PRO_5041273469" description="PEP-CTERM protein-sorting domain-containing protein" evidence="1">
    <location>
        <begin position="24"/>
        <end position="271"/>
    </location>
</feature>
<protein>
    <recommendedName>
        <fullName evidence="4">PEP-CTERM protein-sorting domain-containing protein</fullName>
    </recommendedName>
</protein>
<accession>A0AA42B801</accession>
<keyword evidence="3" id="KW-1185">Reference proteome</keyword>
<dbReference type="EMBL" id="JAMQGP010000006">
    <property type="protein sequence ID" value="MCM2680407.1"/>
    <property type="molecule type" value="Genomic_DNA"/>
</dbReference>
<evidence type="ECO:0000256" key="1">
    <source>
        <dbReference type="SAM" id="SignalP"/>
    </source>
</evidence>
<name>A0AA42B801_9GAMM</name>
<keyword evidence="1" id="KW-0732">Signal</keyword>
<comment type="caution">
    <text evidence="2">The sequence shown here is derived from an EMBL/GenBank/DDBJ whole genome shotgun (WGS) entry which is preliminary data.</text>
</comment>
<dbReference type="Proteomes" id="UP001165393">
    <property type="component" value="Unassembled WGS sequence"/>
</dbReference>